<dbReference type="InterPro" id="IPR048925">
    <property type="entry name" value="RdfA"/>
</dbReference>
<dbReference type="Pfam" id="PF21811">
    <property type="entry name" value="RdfA"/>
    <property type="match status" value="1"/>
</dbReference>
<protein>
    <submittedName>
        <fullName evidence="1">Rod-determining factor RdfA</fullName>
    </submittedName>
</protein>
<name>A0ABD5SH23_9EURY</name>
<keyword evidence="2" id="KW-1185">Reference proteome</keyword>
<dbReference type="AlphaFoldDB" id="A0ABD5SH23"/>
<evidence type="ECO:0000313" key="1">
    <source>
        <dbReference type="EMBL" id="MFC6764194.1"/>
    </source>
</evidence>
<reference evidence="1 2" key="1">
    <citation type="journal article" date="2019" name="Int. J. Syst. Evol. Microbiol.">
        <title>The Global Catalogue of Microorganisms (GCM) 10K type strain sequencing project: providing services to taxonomists for standard genome sequencing and annotation.</title>
        <authorList>
            <consortium name="The Broad Institute Genomics Platform"/>
            <consortium name="The Broad Institute Genome Sequencing Center for Infectious Disease"/>
            <person name="Wu L."/>
            <person name="Ma J."/>
        </authorList>
    </citation>
    <scope>NUCLEOTIDE SEQUENCE [LARGE SCALE GENOMIC DNA]</scope>
    <source>
        <strain evidence="1 2">LMG 29247</strain>
    </source>
</reference>
<dbReference type="RefSeq" id="WP_377042262.1">
    <property type="nucleotide sequence ID" value="NZ_JAQIVI010000059.1"/>
</dbReference>
<gene>
    <name evidence="1" type="primary">rdfA</name>
    <name evidence="1" type="ORF">ACFQE6_03745</name>
</gene>
<organism evidence="1 2">
    <name type="scientific">Natrinema soli</name>
    <dbReference type="NCBI Taxonomy" id="1930624"/>
    <lineage>
        <taxon>Archaea</taxon>
        <taxon>Methanobacteriati</taxon>
        <taxon>Methanobacteriota</taxon>
        <taxon>Stenosarchaea group</taxon>
        <taxon>Halobacteria</taxon>
        <taxon>Halobacteriales</taxon>
        <taxon>Natrialbaceae</taxon>
        <taxon>Natrinema</taxon>
    </lineage>
</organism>
<comment type="caution">
    <text evidence="1">The sequence shown here is derived from an EMBL/GenBank/DDBJ whole genome shotgun (WGS) entry which is preliminary data.</text>
</comment>
<dbReference type="EMBL" id="JBHSWV010000059">
    <property type="protein sequence ID" value="MFC6764194.1"/>
    <property type="molecule type" value="Genomic_DNA"/>
</dbReference>
<dbReference type="Proteomes" id="UP001596383">
    <property type="component" value="Unassembled WGS sequence"/>
</dbReference>
<evidence type="ECO:0000313" key="2">
    <source>
        <dbReference type="Proteomes" id="UP001596383"/>
    </source>
</evidence>
<sequence>MRRFDSDQQQKHRYSTEQNIEVTQSIRVTCDECGSSYRLHEFVDDEGCDHAATAYDESPTSDTSGSTQ</sequence>
<proteinExistence type="predicted"/>
<accession>A0ABD5SH23</accession>